<dbReference type="Gene3D" id="4.10.60.10">
    <property type="entry name" value="Zinc finger, CCHC-type"/>
    <property type="match status" value="1"/>
</dbReference>
<evidence type="ECO:0000256" key="1">
    <source>
        <dbReference type="SAM" id="MobiDB-lite"/>
    </source>
</evidence>
<feature type="compositionally biased region" description="Low complexity" evidence="1">
    <location>
        <begin position="461"/>
        <end position="484"/>
    </location>
</feature>
<dbReference type="InterPro" id="IPR001878">
    <property type="entry name" value="Znf_CCHC"/>
</dbReference>
<dbReference type="Proteomes" id="UP000623129">
    <property type="component" value="Unassembled WGS sequence"/>
</dbReference>
<dbReference type="GO" id="GO:0003676">
    <property type="term" value="F:nucleic acid binding"/>
    <property type="evidence" value="ECO:0007669"/>
    <property type="project" value="InterPro"/>
</dbReference>
<feature type="compositionally biased region" description="Low complexity" evidence="1">
    <location>
        <begin position="439"/>
        <end position="451"/>
    </location>
</feature>
<dbReference type="InterPro" id="IPR036875">
    <property type="entry name" value="Znf_CCHC_sf"/>
</dbReference>
<dbReference type="AlphaFoldDB" id="A0A833V1R8"/>
<feature type="domain" description="CCHC-type" evidence="2">
    <location>
        <begin position="83"/>
        <end position="99"/>
    </location>
</feature>
<dbReference type="GO" id="GO:0008270">
    <property type="term" value="F:zinc ion binding"/>
    <property type="evidence" value="ECO:0007669"/>
    <property type="project" value="InterPro"/>
</dbReference>
<dbReference type="SUPFAM" id="SSF57756">
    <property type="entry name" value="Retrovirus zinc finger-like domains"/>
    <property type="match status" value="1"/>
</dbReference>
<evidence type="ECO:0000313" key="4">
    <source>
        <dbReference type="Proteomes" id="UP000623129"/>
    </source>
</evidence>
<protein>
    <recommendedName>
        <fullName evidence="2">CCHC-type domain-containing protein</fullName>
    </recommendedName>
</protein>
<evidence type="ECO:0000259" key="2">
    <source>
        <dbReference type="SMART" id="SM00343"/>
    </source>
</evidence>
<evidence type="ECO:0000313" key="3">
    <source>
        <dbReference type="EMBL" id="KAF3322706.1"/>
    </source>
</evidence>
<dbReference type="OrthoDB" id="2272416at2759"/>
<feature type="region of interest" description="Disordered" evidence="1">
    <location>
        <begin position="366"/>
        <end position="495"/>
    </location>
</feature>
<comment type="caution">
    <text evidence="3">The sequence shown here is derived from an EMBL/GenBank/DDBJ whole genome shotgun (WGS) entry which is preliminary data.</text>
</comment>
<feature type="domain" description="CCHC-type" evidence="2">
    <location>
        <begin position="102"/>
        <end position="118"/>
    </location>
</feature>
<gene>
    <name evidence="3" type="ORF">FCM35_KLT12695</name>
</gene>
<dbReference type="EMBL" id="SWLB01000024">
    <property type="protein sequence ID" value="KAF3322706.1"/>
    <property type="molecule type" value="Genomic_DNA"/>
</dbReference>
<dbReference type="SMART" id="SM00343">
    <property type="entry name" value="ZnF_C2HC"/>
    <property type="match status" value="2"/>
</dbReference>
<reference evidence="3" key="1">
    <citation type="submission" date="2020-01" db="EMBL/GenBank/DDBJ databases">
        <title>Genome sequence of Kobresia littledalei, the first chromosome-level genome in the family Cyperaceae.</title>
        <authorList>
            <person name="Qu G."/>
        </authorList>
    </citation>
    <scope>NUCLEOTIDE SEQUENCE</scope>
    <source>
        <strain evidence="3">C.B.Clarke</strain>
        <tissue evidence="3">Leaf</tissue>
    </source>
</reference>
<sequence length="643" mass="70100">MSRVAQIQMDRLRVRYKQKISLIEPHPPLMAQPTGPSYKSVVLRAQAWKPKQIQPSAPLESKSAMIQRKIRELRSRSTPLNPVCLRCRSIGHLAYACRNGQLCFLCNKIGHKSHSCSATTAFFPPSPPPKPLGNPRGDPNRAIKPQRTRFAPMAAPLRTPIVTLLPSRDSEQLEKEFTQSFIIDDIGGWGPTRIEKTLAQKFKHTRNHRWIATIYSEWQYLIKAPSIAWLNSVAARGFLTLEDVEFPVLAWEPAFDDGLDLTPVWVRISGFPKTHWSWSEVEKVFNPLGAHILEIDPGTGGRYDWRFALIKLGVCDVRLIPPIHYVEYLNPSGKIRVFDLHIELENAQTESIYAWTARLNGRPYPNGTEFGMQPSGDANPVHGLSGETDDGGEYSANDQQGAEEVNNEDQMDTGTTDTPPPTCNPGPVKARKRDDTDEGSAGSGKKISGLGSLSGSGSGSKSGSAGTGSKTGQASGSGSKPGSAPKGGSGTKPAKRISAASSLIQTTPLTKPVSDSEDEPILSKFSGILATSPKNRSIRPKTPFSLKKKAVWVGATRVKSGIANRLRSSTPKFKPVDGTIVISDSSDQPAPLLLSTPAVADTATSSRPAATRHSLRVQMQDAPSTTMGRAYFRTFRCYCNHSF</sequence>
<name>A0A833V1R8_9POAL</name>
<organism evidence="3 4">
    <name type="scientific">Carex littledalei</name>
    <dbReference type="NCBI Taxonomy" id="544730"/>
    <lineage>
        <taxon>Eukaryota</taxon>
        <taxon>Viridiplantae</taxon>
        <taxon>Streptophyta</taxon>
        <taxon>Embryophyta</taxon>
        <taxon>Tracheophyta</taxon>
        <taxon>Spermatophyta</taxon>
        <taxon>Magnoliopsida</taxon>
        <taxon>Liliopsida</taxon>
        <taxon>Poales</taxon>
        <taxon>Cyperaceae</taxon>
        <taxon>Cyperoideae</taxon>
        <taxon>Cariceae</taxon>
        <taxon>Carex</taxon>
        <taxon>Carex subgen. Euthyceras</taxon>
    </lineage>
</organism>
<proteinExistence type="predicted"/>
<feature type="region of interest" description="Disordered" evidence="1">
    <location>
        <begin position="122"/>
        <end position="143"/>
    </location>
</feature>
<accession>A0A833V1R8</accession>
<keyword evidence="4" id="KW-1185">Reference proteome</keyword>